<dbReference type="CDD" id="cd02440">
    <property type="entry name" value="AdoMet_MTases"/>
    <property type="match status" value="1"/>
</dbReference>
<dbReference type="GO" id="GO:0032259">
    <property type="term" value="P:methylation"/>
    <property type="evidence" value="ECO:0007669"/>
    <property type="project" value="UniProtKB-KW"/>
</dbReference>
<feature type="domain" description="Methyltransferase" evidence="1">
    <location>
        <begin position="37"/>
        <end position="74"/>
    </location>
</feature>
<comment type="caution">
    <text evidence="2">The sequence shown here is derived from an EMBL/GenBank/DDBJ whole genome shotgun (WGS) entry which is preliminary data.</text>
</comment>
<dbReference type="InterPro" id="IPR029063">
    <property type="entry name" value="SAM-dependent_MTases_sf"/>
</dbReference>
<dbReference type="SUPFAM" id="SSF53335">
    <property type="entry name" value="S-adenosyl-L-methionine-dependent methyltransferases"/>
    <property type="match status" value="1"/>
</dbReference>
<name>A0A399Q9A1_9MICO</name>
<dbReference type="Gene3D" id="3.40.50.150">
    <property type="entry name" value="Vaccinia Virus protein VP39"/>
    <property type="match status" value="1"/>
</dbReference>
<keyword evidence="2" id="KW-0808">Transferase</keyword>
<evidence type="ECO:0000259" key="1">
    <source>
        <dbReference type="Pfam" id="PF13649"/>
    </source>
</evidence>
<dbReference type="GO" id="GO:0010420">
    <property type="term" value="F:polyprenyldihydroxybenzoate methyltransferase activity"/>
    <property type="evidence" value="ECO:0007669"/>
    <property type="project" value="TreeGrafter"/>
</dbReference>
<dbReference type="Proteomes" id="UP000266634">
    <property type="component" value="Unassembled WGS sequence"/>
</dbReference>
<sequence length="77" mass="7920">MPDLDPRLVALYDGDNPDGPDHDFDRALAEEVGARSVLDLGCGTGMLTVSLATAGRRVVGVDPSAAMLDVARGRPGG</sequence>
<dbReference type="EMBL" id="QWEA01000751">
    <property type="protein sequence ID" value="RIJ15014.1"/>
    <property type="molecule type" value="Genomic_DNA"/>
</dbReference>
<evidence type="ECO:0000313" key="2">
    <source>
        <dbReference type="EMBL" id="RIJ15014.1"/>
    </source>
</evidence>
<protein>
    <submittedName>
        <fullName evidence="2">Class I SAM-dependent methyltransferase</fullName>
    </submittedName>
</protein>
<dbReference type="PANTHER" id="PTHR43464:SF89">
    <property type="entry name" value="METHYLTRANSFERASE"/>
    <property type="match status" value="1"/>
</dbReference>
<dbReference type="PANTHER" id="PTHR43464">
    <property type="entry name" value="METHYLTRANSFERASE"/>
    <property type="match status" value="1"/>
</dbReference>
<evidence type="ECO:0000313" key="3">
    <source>
        <dbReference type="Proteomes" id="UP000266634"/>
    </source>
</evidence>
<accession>A0A399Q9A1</accession>
<gene>
    <name evidence="2" type="ORF">DZF93_14305</name>
</gene>
<keyword evidence="2" id="KW-0489">Methyltransferase</keyword>
<proteinExistence type="predicted"/>
<dbReference type="AlphaFoldDB" id="A0A399Q9A1"/>
<organism evidence="2 3">
    <name type="scientific">Clavibacter michiganensis subsp. insidiosus</name>
    <dbReference type="NCBI Taxonomy" id="33014"/>
    <lineage>
        <taxon>Bacteria</taxon>
        <taxon>Bacillati</taxon>
        <taxon>Actinomycetota</taxon>
        <taxon>Actinomycetes</taxon>
        <taxon>Micrococcales</taxon>
        <taxon>Microbacteriaceae</taxon>
        <taxon>Clavibacter</taxon>
    </lineage>
</organism>
<reference evidence="2 3" key="1">
    <citation type="submission" date="2018-08" db="EMBL/GenBank/DDBJ databases">
        <title>Genome Sequence of Clavibacter michiganensis Subspecies type strains, and the Atypical Peach-Colored Strains Isolated from Tomato.</title>
        <authorList>
            <person name="Osdaghi E."/>
            <person name="Portier P."/>
            <person name="Briand M."/>
            <person name="Jacques M.-A."/>
        </authorList>
    </citation>
    <scope>NUCLEOTIDE SEQUENCE [LARGE SCALE GENOMIC DNA]</scope>
    <source>
        <strain evidence="2 3">CFBP 6488</strain>
    </source>
</reference>
<dbReference type="Pfam" id="PF13649">
    <property type="entry name" value="Methyltransf_25"/>
    <property type="match status" value="1"/>
</dbReference>
<feature type="non-terminal residue" evidence="2">
    <location>
        <position position="77"/>
    </location>
</feature>
<dbReference type="InterPro" id="IPR041698">
    <property type="entry name" value="Methyltransf_25"/>
</dbReference>